<dbReference type="InterPro" id="IPR003680">
    <property type="entry name" value="Flavodoxin_fold"/>
</dbReference>
<organism evidence="3">
    <name type="scientific">termite gut metagenome</name>
    <dbReference type="NCBI Taxonomy" id="433724"/>
    <lineage>
        <taxon>unclassified sequences</taxon>
        <taxon>metagenomes</taxon>
        <taxon>organismal metagenomes</taxon>
    </lineage>
</organism>
<sequence length="209" mass="23479">MKSIYLCLLGIFSWVATDAREVSKNSETTIVYNTENMNNQKEVLILLAHPSIKDSKANAALIDAVKDLPYVKIINIYEAPFTPETYKEAFGEARSVVFQFPFYWASAPYMLKRWCDEILGVLQADPGVKGKKLMVATTTGSEYEAYRAGGRNMFTIDELLRPYQVLANHSGMVWQTPFALYGTGLPDADKRIKAGAAAYRDWISDLVNK</sequence>
<evidence type="ECO:0000256" key="1">
    <source>
        <dbReference type="ARBA" id="ARBA00023002"/>
    </source>
</evidence>
<dbReference type="InterPro" id="IPR046980">
    <property type="entry name" value="KefG/KefF"/>
</dbReference>
<dbReference type="AlphaFoldDB" id="A0A5J4S8J3"/>
<evidence type="ECO:0000313" key="3">
    <source>
        <dbReference type="EMBL" id="KAA6341623.1"/>
    </source>
</evidence>
<dbReference type="EMBL" id="SNRY01000375">
    <property type="protein sequence ID" value="KAA6341623.1"/>
    <property type="molecule type" value="Genomic_DNA"/>
</dbReference>
<dbReference type="GO" id="GO:0003955">
    <property type="term" value="F:NAD(P)H dehydrogenase (quinone) activity"/>
    <property type="evidence" value="ECO:0007669"/>
    <property type="project" value="TreeGrafter"/>
</dbReference>
<name>A0A5J4S8J3_9ZZZZ</name>
<protein>
    <submittedName>
        <fullName evidence="3">General stress protein 14</fullName>
        <ecNumber evidence="3">1.6.99.-</ecNumber>
    </submittedName>
</protein>
<proteinExistence type="predicted"/>
<dbReference type="PANTHER" id="PTHR47307:SF1">
    <property type="entry name" value="GLUTATHIONE-REGULATED POTASSIUM-EFFLUX SYSTEM ANCILLARY PROTEIN KEFG"/>
    <property type="match status" value="1"/>
</dbReference>
<dbReference type="InterPro" id="IPR029039">
    <property type="entry name" value="Flavoprotein-like_sf"/>
</dbReference>
<gene>
    <name evidence="3" type="ORF">EZS27_010574</name>
</gene>
<keyword evidence="1 3" id="KW-0560">Oxidoreductase</keyword>
<dbReference type="PANTHER" id="PTHR47307">
    <property type="entry name" value="GLUTATHIONE-REGULATED POTASSIUM-EFFLUX SYSTEM ANCILLARY PROTEIN KEFG"/>
    <property type="match status" value="1"/>
</dbReference>
<reference evidence="3" key="1">
    <citation type="submission" date="2019-03" db="EMBL/GenBank/DDBJ databases">
        <title>Single cell metagenomics reveals metabolic interactions within the superorganism composed of flagellate Streblomastix strix and complex community of Bacteroidetes bacteria on its surface.</title>
        <authorList>
            <person name="Treitli S.C."/>
            <person name="Kolisko M."/>
            <person name="Husnik F."/>
            <person name="Keeling P."/>
            <person name="Hampl V."/>
        </authorList>
    </citation>
    <scope>NUCLEOTIDE SEQUENCE</scope>
    <source>
        <strain evidence="3">STM</strain>
    </source>
</reference>
<accession>A0A5J4S8J3</accession>
<dbReference type="SUPFAM" id="SSF52218">
    <property type="entry name" value="Flavoproteins"/>
    <property type="match status" value="1"/>
</dbReference>
<evidence type="ECO:0000259" key="2">
    <source>
        <dbReference type="Pfam" id="PF02525"/>
    </source>
</evidence>
<dbReference type="GO" id="GO:0009055">
    <property type="term" value="F:electron transfer activity"/>
    <property type="evidence" value="ECO:0007669"/>
    <property type="project" value="TreeGrafter"/>
</dbReference>
<dbReference type="EC" id="1.6.99.-" evidence="3"/>
<feature type="domain" description="Flavodoxin-like fold" evidence="2">
    <location>
        <begin position="41"/>
        <end position="202"/>
    </location>
</feature>
<comment type="caution">
    <text evidence="3">The sequence shown here is derived from an EMBL/GenBank/DDBJ whole genome shotgun (WGS) entry which is preliminary data.</text>
</comment>
<dbReference type="Gene3D" id="3.40.50.360">
    <property type="match status" value="1"/>
</dbReference>
<dbReference type="Pfam" id="PF02525">
    <property type="entry name" value="Flavodoxin_2"/>
    <property type="match status" value="1"/>
</dbReference>
<dbReference type="GO" id="GO:0010181">
    <property type="term" value="F:FMN binding"/>
    <property type="evidence" value="ECO:0007669"/>
    <property type="project" value="TreeGrafter"/>
</dbReference>